<evidence type="ECO:0000256" key="3">
    <source>
        <dbReference type="ARBA" id="ARBA00022676"/>
    </source>
</evidence>
<evidence type="ECO:0000256" key="7">
    <source>
        <dbReference type="ARBA" id="ARBA00023136"/>
    </source>
</evidence>
<keyword evidence="5" id="KW-0812">Transmembrane</keyword>
<sequence>MHRRFLLVLGFLVFVITIILFTQSKPETSYTIIEKLSLFRKIQNESDIHPDVKTVPKNIENIPDIYFESRKRPSQYNKTCAKFPKLFDLKFTSDHWQTQTTTNGTLQLFNAYLDDREIDEKNWFVRIVGLFDQINPNQTFYCQFWMDTVQEPVVVTSEKFVLIWNLSWGRKKGLYLPYLITCPLAKGKIPMSVSLVEFPCDNPTNNLRISYEKVEEEKRKNFVMQKVLDHYAESGKTELVPITLVGGVSNNPFLQNKYLKEKTLERRLQEVIPYNDCLYKHLQEYRYVVLLDTDEIIIPSEGKWAGLLENLRKSHPNKTSYMARNVYFFDHLLPHYFEEFPPYMHMLQHVYRAKNHTKPGAYVKGFHDTVQVLALHNHYPIKCVRRCDAVSINVTWAQLQHYRHDCVKDLKNCDSMKASSVLDTQIWNHAAELVERVQKTLKELNFLD</sequence>
<evidence type="ECO:0000313" key="10">
    <source>
        <dbReference type="EMBL" id="RZB77508.1"/>
    </source>
</evidence>
<feature type="chain" id="PRO_5019803143" description="Glycosyltransferase family 92 protein" evidence="9">
    <location>
        <begin position="25"/>
        <end position="448"/>
    </location>
</feature>
<reference evidence="10 11" key="1">
    <citation type="submission" date="2017-03" db="EMBL/GenBank/DDBJ databases">
        <title>Genome of the blue death feigning beetle - Asbolus verrucosus.</title>
        <authorList>
            <person name="Rider S.D."/>
        </authorList>
    </citation>
    <scope>NUCLEOTIDE SEQUENCE [LARGE SCALE GENOMIC DNA]</scope>
    <source>
        <strain evidence="10">Butters</strain>
        <tissue evidence="10">Head and leg muscle</tissue>
    </source>
</reference>
<evidence type="ECO:0000256" key="5">
    <source>
        <dbReference type="ARBA" id="ARBA00022692"/>
    </source>
</evidence>
<protein>
    <recommendedName>
        <fullName evidence="8">Glycosyltransferase family 92 protein</fullName>
        <ecNumber evidence="8">2.4.1.-</ecNumber>
    </recommendedName>
</protein>
<organism evidence="10 11">
    <name type="scientific">Asbolus verrucosus</name>
    <name type="common">Desert ironclad beetle</name>
    <dbReference type="NCBI Taxonomy" id="1661398"/>
    <lineage>
        <taxon>Eukaryota</taxon>
        <taxon>Metazoa</taxon>
        <taxon>Ecdysozoa</taxon>
        <taxon>Arthropoda</taxon>
        <taxon>Hexapoda</taxon>
        <taxon>Insecta</taxon>
        <taxon>Pterygota</taxon>
        <taxon>Neoptera</taxon>
        <taxon>Endopterygota</taxon>
        <taxon>Coleoptera</taxon>
        <taxon>Polyphaga</taxon>
        <taxon>Cucujiformia</taxon>
        <taxon>Tenebrionidae</taxon>
        <taxon>Pimeliinae</taxon>
        <taxon>Asbolus</taxon>
    </lineage>
</organism>
<dbReference type="GO" id="GO:0016757">
    <property type="term" value="F:glycosyltransferase activity"/>
    <property type="evidence" value="ECO:0007669"/>
    <property type="project" value="UniProtKB-UniRule"/>
</dbReference>
<dbReference type="Pfam" id="PF01697">
    <property type="entry name" value="Glyco_transf_92"/>
    <property type="match status" value="1"/>
</dbReference>
<evidence type="ECO:0000313" key="11">
    <source>
        <dbReference type="Proteomes" id="UP000292052"/>
    </source>
</evidence>
<dbReference type="OrthoDB" id="2017643at2759"/>
<feature type="signal peptide" evidence="9">
    <location>
        <begin position="1"/>
        <end position="24"/>
    </location>
</feature>
<proteinExistence type="inferred from homology"/>
<keyword evidence="3 8" id="KW-0328">Glycosyltransferase</keyword>
<dbReference type="GO" id="GO:0005737">
    <property type="term" value="C:cytoplasm"/>
    <property type="evidence" value="ECO:0007669"/>
    <property type="project" value="TreeGrafter"/>
</dbReference>
<dbReference type="PANTHER" id="PTHR21461:SF83">
    <property type="entry name" value="GLYCOSYLTRANSFERASE FAMILY 92 PROTEIN"/>
    <property type="match status" value="1"/>
</dbReference>
<dbReference type="GO" id="GO:0016020">
    <property type="term" value="C:membrane"/>
    <property type="evidence" value="ECO:0007669"/>
    <property type="project" value="UniProtKB-SubCell"/>
</dbReference>
<comment type="similarity">
    <text evidence="2 8">Belongs to the glycosyltransferase 92 family.</text>
</comment>
<keyword evidence="7" id="KW-0472">Membrane</keyword>
<keyword evidence="4 8" id="KW-0808">Transferase</keyword>
<name>A0A482VED0_ASBVE</name>
<evidence type="ECO:0000256" key="2">
    <source>
        <dbReference type="ARBA" id="ARBA00007647"/>
    </source>
</evidence>
<dbReference type="AlphaFoldDB" id="A0A482VED0"/>
<keyword evidence="9" id="KW-0732">Signal</keyword>
<dbReference type="InterPro" id="IPR008166">
    <property type="entry name" value="Glyco_transf_92"/>
</dbReference>
<evidence type="ECO:0000256" key="8">
    <source>
        <dbReference type="RuleBase" id="RU366017"/>
    </source>
</evidence>
<comment type="caution">
    <text evidence="10">The sequence shown here is derived from an EMBL/GenBank/DDBJ whole genome shotgun (WGS) entry which is preliminary data.</text>
</comment>
<dbReference type="PANTHER" id="PTHR21461">
    <property type="entry name" value="GLYCOSYLTRANSFERASE FAMILY 92 PROTEIN"/>
    <property type="match status" value="1"/>
</dbReference>
<keyword evidence="11" id="KW-1185">Reference proteome</keyword>
<accession>A0A482VED0</accession>
<evidence type="ECO:0000256" key="6">
    <source>
        <dbReference type="ARBA" id="ARBA00022989"/>
    </source>
</evidence>
<dbReference type="Proteomes" id="UP000292052">
    <property type="component" value="Unassembled WGS sequence"/>
</dbReference>
<evidence type="ECO:0000256" key="9">
    <source>
        <dbReference type="SAM" id="SignalP"/>
    </source>
</evidence>
<evidence type="ECO:0000256" key="4">
    <source>
        <dbReference type="ARBA" id="ARBA00022679"/>
    </source>
</evidence>
<dbReference type="EC" id="2.4.1.-" evidence="8"/>
<comment type="subcellular location">
    <subcellularLocation>
        <location evidence="1">Membrane</location>
        <topology evidence="1">Single-pass membrane protein</topology>
    </subcellularLocation>
</comment>
<keyword evidence="6" id="KW-1133">Transmembrane helix</keyword>
<gene>
    <name evidence="10" type="ORF">BDFB_011832</name>
</gene>
<dbReference type="EMBL" id="QDEB01108154">
    <property type="protein sequence ID" value="RZB77508.1"/>
    <property type="molecule type" value="Genomic_DNA"/>
</dbReference>
<evidence type="ECO:0000256" key="1">
    <source>
        <dbReference type="ARBA" id="ARBA00004167"/>
    </source>
</evidence>